<proteinExistence type="predicted"/>
<sequence>MITETICRIGRISCPPTTTTTQKYRPPNRSSYSNNAYKQVTCYRNNVEIFLRVYMYYYVRSIMCWTLDREPFVNWTAALKENSYNMLSPLKHNWGNIMTLW</sequence>
<gene>
    <name evidence="1" type="ORF">OCBIM_22019594mg</name>
</gene>
<reference evidence="1" key="1">
    <citation type="submission" date="2015-07" db="EMBL/GenBank/DDBJ databases">
        <title>MeaNS - Measles Nucleotide Surveillance Program.</title>
        <authorList>
            <person name="Tran T."/>
            <person name="Druce J."/>
        </authorList>
    </citation>
    <scope>NUCLEOTIDE SEQUENCE</scope>
    <source>
        <strain evidence="1">UCB-OBI-ISO-001</strain>
        <tissue evidence="1">Gonad</tissue>
    </source>
</reference>
<dbReference type="EMBL" id="KQ418789">
    <property type="protein sequence ID" value="KOF85846.1"/>
    <property type="molecule type" value="Genomic_DNA"/>
</dbReference>
<evidence type="ECO:0000313" key="1">
    <source>
        <dbReference type="EMBL" id="KOF85846.1"/>
    </source>
</evidence>
<dbReference type="AlphaFoldDB" id="A0A0L8H979"/>
<accession>A0A0L8H979</accession>
<organism evidence="1">
    <name type="scientific">Octopus bimaculoides</name>
    <name type="common">California two-spotted octopus</name>
    <dbReference type="NCBI Taxonomy" id="37653"/>
    <lineage>
        <taxon>Eukaryota</taxon>
        <taxon>Metazoa</taxon>
        <taxon>Spiralia</taxon>
        <taxon>Lophotrochozoa</taxon>
        <taxon>Mollusca</taxon>
        <taxon>Cephalopoda</taxon>
        <taxon>Coleoidea</taxon>
        <taxon>Octopodiformes</taxon>
        <taxon>Octopoda</taxon>
        <taxon>Incirrata</taxon>
        <taxon>Octopodidae</taxon>
        <taxon>Octopus</taxon>
    </lineage>
</organism>
<name>A0A0L8H979_OCTBM</name>
<protein>
    <submittedName>
        <fullName evidence="1">Uncharacterized protein</fullName>
    </submittedName>
</protein>